<dbReference type="Proteomes" id="UP000250235">
    <property type="component" value="Unassembled WGS sequence"/>
</dbReference>
<reference evidence="1 2" key="1">
    <citation type="journal article" date="2015" name="Proc. Natl. Acad. Sci. U.S.A.">
        <title>The resurrection genome of Boea hygrometrica: A blueprint for survival of dehydration.</title>
        <authorList>
            <person name="Xiao L."/>
            <person name="Yang G."/>
            <person name="Zhang L."/>
            <person name="Yang X."/>
            <person name="Zhao S."/>
            <person name="Ji Z."/>
            <person name="Zhou Q."/>
            <person name="Hu M."/>
            <person name="Wang Y."/>
            <person name="Chen M."/>
            <person name="Xu Y."/>
            <person name="Jin H."/>
            <person name="Xiao X."/>
            <person name="Hu G."/>
            <person name="Bao F."/>
            <person name="Hu Y."/>
            <person name="Wan P."/>
            <person name="Li L."/>
            <person name="Deng X."/>
            <person name="Kuang T."/>
            <person name="Xiang C."/>
            <person name="Zhu J.K."/>
            <person name="Oliver M.J."/>
            <person name="He Y."/>
        </authorList>
    </citation>
    <scope>NUCLEOTIDE SEQUENCE [LARGE SCALE GENOMIC DNA]</scope>
    <source>
        <strain evidence="2">cv. XS01</strain>
    </source>
</reference>
<protein>
    <submittedName>
        <fullName evidence="1">DNA/RNA polymerase superfamily protein</fullName>
    </submittedName>
</protein>
<keyword evidence="2" id="KW-1185">Reference proteome</keyword>
<dbReference type="PANTHER" id="PTHR45835:SF99">
    <property type="entry name" value="CHROMO DOMAIN-CONTAINING PROTEIN-RELATED"/>
    <property type="match status" value="1"/>
</dbReference>
<evidence type="ECO:0000313" key="2">
    <source>
        <dbReference type="Proteomes" id="UP000250235"/>
    </source>
</evidence>
<dbReference type="OrthoDB" id="998229at2759"/>
<proteinExistence type="predicted"/>
<gene>
    <name evidence="1" type="ORF">F511_38919</name>
</gene>
<dbReference type="InterPro" id="IPR036397">
    <property type="entry name" value="RNaseH_sf"/>
</dbReference>
<dbReference type="EMBL" id="KQ990089">
    <property type="protein sequence ID" value="KZV53684.1"/>
    <property type="molecule type" value="Genomic_DNA"/>
</dbReference>
<evidence type="ECO:0000313" key="1">
    <source>
        <dbReference type="EMBL" id="KZV53684.1"/>
    </source>
</evidence>
<name>A0A2Z7D2L6_9LAMI</name>
<sequence length="123" mass="13630">TNLTFSTAFHLQTDGQSKRVIQTLGDLLHACTLDFSESWDVKLTLVEFTYNNSYQASIEMAPYEALYGRKCRSPINLDVVGERTSQLHCQRCTVHCLSPHPSASTSVAAYHQLDCLGCDLAAC</sequence>
<dbReference type="InterPro" id="IPR012337">
    <property type="entry name" value="RNaseH-like_sf"/>
</dbReference>
<dbReference type="Gene3D" id="3.30.420.10">
    <property type="entry name" value="Ribonuclease H-like superfamily/Ribonuclease H"/>
    <property type="match status" value="1"/>
</dbReference>
<organism evidence="1 2">
    <name type="scientific">Dorcoceras hygrometricum</name>
    <dbReference type="NCBI Taxonomy" id="472368"/>
    <lineage>
        <taxon>Eukaryota</taxon>
        <taxon>Viridiplantae</taxon>
        <taxon>Streptophyta</taxon>
        <taxon>Embryophyta</taxon>
        <taxon>Tracheophyta</taxon>
        <taxon>Spermatophyta</taxon>
        <taxon>Magnoliopsida</taxon>
        <taxon>eudicotyledons</taxon>
        <taxon>Gunneridae</taxon>
        <taxon>Pentapetalae</taxon>
        <taxon>asterids</taxon>
        <taxon>lamiids</taxon>
        <taxon>Lamiales</taxon>
        <taxon>Gesneriaceae</taxon>
        <taxon>Didymocarpoideae</taxon>
        <taxon>Trichosporeae</taxon>
        <taxon>Loxocarpinae</taxon>
        <taxon>Dorcoceras</taxon>
    </lineage>
</organism>
<dbReference type="GO" id="GO:0003676">
    <property type="term" value="F:nucleic acid binding"/>
    <property type="evidence" value="ECO:0007669"/>
    <property type="project" value="InterPro"/>
</dbReference>
<dbReference type="AlphaFoldDB" id="A0A2Z7D2L6"/>
<dbReference type="PANTHER" id="PTHR45835">
    <property type="entry name" value="YALI0A06105P"/>
    <property type="match status" value="1"/>
</dbReference>
<dbReference type="SUPFAM" id="SSF53098">
    <property type="entry name" value="Ribonuclease H-like"/>
    <property type="match status" value="1"/>
</dbReference>
<accession>A0A2Z7D2L6</accession>
<feature type="non-terminal residue" evidence="1">
    <location>
        <position position="1"/>
    </location>
</feature>